<sequence>AQADSVEGLAGGSNKKALRQQQAEQRKLLNPLKKEVKKLEQTMQELEQSITQLEQALSEPAIYQAQNREQMEVLTRQRSDVSKQLGEVEEAWLTKSEALETLSSQVL</sequence>
<evidence type="ECO:0000256" key="2">
    <source>
        <dbReference type="ARBA" id="ARBA00022840"/>
    </source>
</evidence>
<feature type="region of interest" description="Disordered" evidence="4">
    <location>
        <begin position="1"/>
        <end position="22"/>
    </location>
</feature>
<keyword evidence="1" id="KW-0547">Nucleotide-binding</keyword>
<reference evidence="6" key="1">
    <citation type="submission" date="2018-06" db="EMBL/GenBank/DDBJ databases">
        <authorList>
            <person name="Zhirakovskaya E."/>
        </authorList>
    </citation>
    <scope>NUCLEOTIDE SEQUENCE</scope>
</reference>
<name>A0A3B0XRZ7_9ZZZZ</name>
<proteinExistence type="predicted"/>
<evidence type="ECO:0000259" key="5">
    <source>
        <dbReference type="Pfam" id="PF16326"/>
    </source>
</evidence>
<evidence type="ECO:0000256" key="3">
    <source>
        <dbReference type="SAM" id="Coils"/>
    </source>
</evidence>
<dbReference type="Pfam" id="PF16326">
    <property type="entry name" value="ABC_tran_CTD"/>
    <property type="match status" value="1"/>
</dbReference>
<dbReference type="GO" id="GO:0005524">
    <property type="term" value="F:ATP binding"/>
    <property type="evidence" value="ECO:0007669"/>
    <property type="project" value="UniProtKB-KW"/>
</dbReference>
<organism evidence="6">
    <name type="scientific">hydrothermal vent metagenome</name>
    <dbReference type="NCBI Taxonomy" id="652676"/>
    <lineage>
        <taxon>unclassified sequences</taxon>
        <taxon>metagenomes</taxon>
        <taxon>ecological metagenomes</taxon>
    </lineage>
</organism>
<feature type="domain" description="ABC transporter Uup C-terminal" evidence="5">
    <location>
        <begin position="28"/>
        <end position="93"/>
    </location>
</feature>
<accession>A0A3B0XRZ7</accession>
<gene>
    <name evidence="6" type="ORF">MNBD_GAMMA10-1743</name>
</gene>
<dbReference type="InterPro" id="IPR032524">
    <property type="entry name" value="ABC_tran_C"/>
</dbReference>
<dbReference type="AlphaFoldDB" id="A0A3B0XRZ7"/>
<evidence type="ECO:0000256" key="1">
    <source>
        <dbReference type="ARBA" id="ARBA00022741"/>
    </source>
</evidence>
<protein>
    <recommendedName>
        <fullName evidence="5">ABC transporter Uup C-terminal domain-containing protein</fullName>
    </recommendedName>
</protein>
<dbReference type="Gene3D" id="1.10.287.380">
    <property type="entry name" value="Valyl-tRNA synthetase, C-terminal domain"/>
    <property type="match status" value="1"/>
</dbReference>
<dbReference type="EMBL" id="UOFJ01000274">
    <property type="protein sequence ID" value="VAW67480.1"/>
    <property type="molecule type" value="Genomic_DNA"/>
</dbReference>
<keyword evidence="2" id="KW-0067">ATP-binding</keyword>
<evidence type="ECO:0000313" key="6">
    <source>
        <dbReference type="EMBL" id="VAW67480.1"/>
    </source>
</evidence>
<keyword evidence="3" id="KW-0175">Coiled coil</keyword>
<dbReference type="InterPro" id="IPR037118">
    <property type="entry name" value="Val-tRNA_synth_C_sf"/>
</dbReference>
<evidence type="ECO:0000256" key="4">
    <source>
        <dbReference type="SAM" id="MobiDB-lite"/>
    </source>
</evidence>
<dbReference type="GO" id="GO:0003677">
    <property type="term" value="F:DNA binding"/>
    <property type="evidence" value="ECO:0007669"/>
    <property type="project" value="InterPro"/>
</dbReference>
<feature type="non-terminal residue" evidence="6">
    <location>
        <position position="1"/>
    </location>
</feature>
<feature type="coiled-coil region" evidence="3">
    <location>
        <begin position="29"/>
        <end position="91"/>
    </location>
</feature>